<organism evidence="6">
    <name type="scientific">Trypanosoma congolense (strain IL3000)</name>
    <dbReference type="NCBI Taxonomy" id="1068625"/>
    <lineage>
        <taxon>Eukaryota</taxon>
        <taxon>Discoba</taxon>
        <taxon>Euglenozoa</taxon>
        <taxon>Kinetoplastea</taxon>
        <taxon>Metakinetoplastina</taxon>
        <taxon>Trypanosomatida</taxon>
        <taxon>Trypanosomatidae</taxon>
        <taxon>Trypanosoma</taxon>
        <taxon>Nannomonas</taxon>
    </lineage>
</organism>
<evidence type="ECO:0000256" key="2">
    <source>
        <dbReference type="ARBA" id="ARBA00022679"/>
    </source>
</evidence>
<keyword evidence="1 4" id="KW-0489">Methyltransferase</keyword>
<reference evidence="6" key="1">
    <citation type="journal article" date="2012" name="Proc. Natl. Acad. Sci. U.S.A.">
        <title>Antigenic diversity is generated by distinct evolutionary mechanisms in African trypanosome species.</title>
        <authorList>
            <person name="Jackson A.P."/>
            <person name="Berry A."/>
            <person name="Aslett M."/>
            <person name="Allison H.C."/>
            <person name="Burton P."/>
            <person name="Vavrova-Anderson J."/>
            <person name="Brown R."/>
            <person name="Browne H."/>
            <person name="Corton N."/>
            <person name="Hauser H."/>
            <person name="Gamble J."/>
            <person name="Gilderthorp R."/>
            <person name="Marcello L."/>
            <person name="McQuillan J."/>
            <person name="Otto T.D."/>
            <person name="Quail M.A."/>
            <person name="Sanders M.J."/>
            <person name="van Tonder A."/>
            <person name="Ginger M.L."/>
            <person name="Field M.C."/>
            <person name="Barry J.D."/>
            <person name="Hertz-Fowler C."/>
            <person name="Berriman M."/>
        </authorList>
    </citation>
    <scope>NUCLEOTIDE SEQUENCE</scope>
    <source>
        <strain evidence="6">IL3000</strain>
    </source>
</reference>
<evidence type="ECO:0000256" key="3">
    <source>
        <dbReference type="ARBA" id="ARBA00022691"/>
    </source>
</evidence>
<evidence type="ECO:0000259" key="5">
    <source>
        <dbReference type="Pfam" id="PF22528"/>
    </source>
</evidence>
<dbReference type="Gene3D" id="3.40.50.150">
    <property type="entry name" value="Vaccinia Virus protein VP39"/>
    <property type="match status" value="1"/>
</dbReference>
<dbReference type="GO" id="GO:0042054">
    <property type="term" value="F:histone methyltransferase activity"/>
    <property type="evidence" value="ECO:0007669"/>
    <property type="project" value="TreeGrafter"/>
</dbReference>
<dbReference type="Pfam" id="PF22528">
    <property type="entry name" value="PRMT_C"/>
    <property type="match status" value="1"/>
</dbReference>
<evidence type="ECO:0000256" key="1">
    <source>
        <dbReference type="ARBA" id="ARBA00022603"/>
    </source>
</evidence>
<dbReference type="EMBL" id="HE575318">
    <property type="protein sequence ID" value="CCC90702.1"/>
    <property type="molecule type" value="Genomic_DNA"/>
</dbReference>
<gene>
    <name evidence="6" type="ORF">TCIL3000_5_4500</name>
</gene>
<keyword evidence="2 4" id="KW-0808">Transferase</keyword>
<dbReference type="InterPro" id="IPR055135">
    <property type="entry name" value="PRMT_dom"/>
</dbReference>
<keyword evidence="3 4" id="KW-0949">S-adenosyl-L-methionine</keyword>
<evidence type="ECO:0000256" key="4">
    <source>
        <dbReference type="PROSITE-ProRule" id="PRU01015"/>
    </source>
</evidence>
<dbReference type="PANTHER" id="PTHR11006:SF102">
    <property type="entry name" value="PROTEIN ARGININE N-METHYLTRANSFERASE 1"/>
    <property type="match status" value="1"/>
</dbReference>
<dbReference type="CDD" id="cd02440">
    <property type="entry name" value="AdoMet_MTases"/>
    <property type="match status" value="1"/>
</dbReference>
<accession>G0UM39</accession>
<protein>
    <submittedName>
        <fullName evidence="6">Putative arginine N-methyltransferase</fullName>
    </submittedName>
</protein>
<dbReference type="AlphaFoldDB" id="G0UM39"/>
<dbReference type="SUPFAM" id="SSF53335">
    <property type="entry name" value="S-adenosyl-L-methionine-dependent methyltransferases"/>
    <property type="match status" value="1"/>
</dbReference>
<name>G0UM39_TRYCI</name>
<dbReference type="GO" id="GO:0032259">
    <property type="term" value="P:methylation"/>
    <property type="evidence" value="ECO:0007669"/>
    <property type="project" value="UniProtKB-KW"/>
</dbReference>
<feature type="domain" description="Protein arginine N-methyltransferase" evidence="5">
    <location>
        <begin position="192"/>
        <end position="349"/>
    </location>
</feature>
<dbReference type="InterPro" id="IPR025799">
    <property type="entry name" value="Arg_MeTrfase"/>
</dbReference>
<dbReference type="Gene3D" id="2.70.160.11">
    <property type="entry name" value="Hnrnp arginine n-methyltransferase1"/>
    <property type="match status" value="1"/>
</dbReference>
<dbReference type="PANTHER" id="PTHR11006">
    <property type="entry name" value="PROTEIN ARGININE N-METHYLTRANSFERASE"/>
    <property type="match status" value="1"/>
</dbReference>
<dbReference type="GO" id="GO:0016274">
    <property type="term" value="F:protein-arginine N-methyltransferase activity"/>
    <property type="evidence" value="ECO:0007669"/>
    <property type="project" value="InterPro"/>
</dbReference>
<dbReference type="VEuPathDB" id="TriTrypDB:TcIL3000_5_4500"/>
<proteinExistence type="predicted"/>
<dbReference type="InterPro" id="IPR029063">
    <property type="entry name" value="SAM-dependent_MTases_sf"/>
</dbReference>
<evidence type="ECO:0000313" key="6">
    <source>
        <dbReference type="EMBL" id="CCC90702.1"/>
    </source>
</evidence>
<sequence>MHDAALGIAMEPGRFVEDYDPDDCVDQQYYNGYADLTVHRLMLMDVSRMSFYREAITQGEGMRGKIVVDVGSGTGILTMWASRAGAKHVFSIEASSLSSVQAQVIADNGMSSKVTVLEDTVERIIARGVEDFVSRYREVLSGSGVSVLLSEWMGFYLLHEGMLPSLIRARDFFAEVNVALGVSQVIEMIPAHAAIYVAPITCKPYHAQHYQTFWRDVDGFDFSRYGQMEFLSRLEQASPLIECLPATCILHESVPLAELDLNVVREENIVSLRRAVHFNFRSSAVFRHHIANAGEKSRVAVDGFTVWFDVASRGLVLSTSPYAAPTHWKQTTILLPLEVRSAESVAFSVDDEELSVDMHICASDDTLRSYTLELELM</sequence>
<dbReference type="PROSITE" id="PS51678">
    <property type="entry name" value="SAM_MT_PRMT"/>
    <property type="match status" value="1"/>
</dbReference>